<dbReference type="InterPro" id="IPR020904">
    <property type="entry name" value="Sc_DH/Rdtase_CS"/>
</dbReference>
<dbReference type="PANTHER" id="PTHR24322:SF736">
    <property type="entry name" value="RETINOL DEHYDROGENASE 10"/>
    <property type="match status" value="1"/>
</dbReference>
<evidence type="ECO:0000313" key="5">
    <source>
        <dbReference type="Proteomes" id="UP000192534"/>
    </source>
</evidence>
<comment type="similarity">
    <text evidence="1 3">Belongs to the short-chain dehydrogenases/reductases (SDR) family.</text>
</comment>
<dbReference type="Proteomes" id="UP000192534">
    <property type="component" value="Unassembled WGS sequence"/>
</dbReference>
<evidence type="ECO:0000313" key="4">
    <source>
        <dbReference type="EMBL" id="ORB54712.1"/>
    </source>
</evidence>
<proteinExistence type="inferred from homology"/>
<dbReference type="GO" id="GO:0016616">
    <property type="term" value="F:oxidoreductase activity, acting on the CH-OH group of donors, NAD or NADP as acceptor"/>
    <property type="evidence" value="ECO:0007669"/>
    <property type="project" value="TreeGrafter"/>
</dbReference>
<gene>
    <name evidence="4" type="ORF">BST42_07850</name>
</gene>
<dbReference type="Pfam" id="PF00106">
    <property type="entry name" value="adh_short"/>
    <property type="match status" value="1"/>
</dbReference>
<keyword evidence="2" id="KW-0560">Oxidoreductase</keyword>
<dbReference type="AlphaFoldDB" id="A0A1X0IZI3"/>
<dbReference type="OrthoDB" id="9775296at2"/>
<evidence type="ECO:0000256" key="2">
    <source>
        <dbReference type="ARBA" id="ARBA00023002"/>
    </source>
</evidence>
<dbReference type="PROSITE" id="PS00061">
    <property type="entry name" value="ADH_SHORT"/>
    <property type="match status" value="1"/>
</dbReference>
<evidence type="ECO:0000256" key="1">
    <source>
        <dbReference type="ARBA" id="ARBA00006484"/>
    </source>
</evidence>
<dbReference type="EMBL" id="MVIH01000003">
    <property type="protein sequence ID" value="ORB54712.1"/>
    <property type="molecule type" value="Genomic_DNA"/>
</dbReference>
<dbReference type="CDD" id="cd05233">
    <property type="entry name" value="SDR_c"/>
    <property type="match status" value="1"/>
</dbReference>
<dbReference type="InterPro" id="IPR002347">
    <property type="entry name" value="SDR_fam"/>
</dbReference>
<reference evidence="4 5" key="1">
    <citation type="submission" date="2016-12" db="EMBL/GenBank/DDBJ databases">
        <title>The new phylogeny of genus Mycobacterium.</title>
        <authorList>
            <person name="Tortoli E."/>
            <person name="Trovato A."/>
            <person name="Cirillo D.M."/>
        </authorList>
    </citation>
    <scope>NUCLEOTIDE SEQUENCE [LARGE SCALE GENOMIC DNA]</scope>
    <source>
        <strain evidence="4 5">DSM 44223</strain>
    </source>
</reference>
<protein>
    <recommendedName>
        <fullName evidence="6">Short-chain dehydrogenase</fullName>
    </recommendedName>
</protein>
<dbReference type="RefSeq" id="WP_083118021.1">
    <property type="nucleotide sequence ID" value="NZ_JACKUO010000022.1"/>
</dbReference>
<dbReference type="PRINTS" id="PR00080">
    <property type="entry name" value="SDRFAMILY"/>
</dbReference>
<dbReference type="PRINTS" id="PR00081">
    <property type="entry name" value="GDHRDH"/>
</dbReference>
<keyword evidence="5" id="KW-1185">Reference proteome</keyword>
<dbReference type="NCBIfam" id="NF005878">
    <property type="entry name" value="PRK07825.1"/>
    <property type="match status" value="1"/>
</dbReference>
<organism evidence="4 5">
    <name type="scientific">Mycolicibacterium rhodesiae</name>
    <name type="common">Mycobacterium rhodesiae</name>
    <dbReference type="NCBI Taxonomy" id="36814"/>
    <lineage>
        <taxon>Bacteria</taxon>
        <taxon>Bacillati</taxon>
        <taxon>Actinomycetota</taxon>
        <taxon>Actinomycetes</taxon>
        <taxon>Mycobacteriales</taxon>
        <taxon>Mycobacteriaceae</taxon>
        <taxon>Mycolicibacterium</taxon>
    </lineage>
</organism>
<sequence length="277" mass="29005">MATTNLRDRVVVVTGGARGIGAATASAFVRAGAKVAIGDVDVQQSELTAAAIGCWWGEVDVTDRASFAAFLDSVTDALGPLDVLINNAGIMPVAPAVDETAQSIQRQLAINVAGVIYGTQLAMERMASRHSGHVVNVASAAARMGFGGVSTYTATKFAVAGFTEAVSLEAAATGITFTTVYPGMVRTELSAGLSDHWLMRTCAPEVVGAAIVEAVRRGRRSVYVPRRLGPLTAVYGLLPARARATAMGLLGADHRMLEGDGDVRRTYDSRIEQSTRH</sequence>
<evidence type="ECO:0008006" key="6">
    <source>
        <dbReference type="Google" id="ProtNLM"/>
    </source>
</evidence>
<accession>A0A1X0IZI3</accession>
<comment type="caution">
    <text evidence="4">The sequence shown here is derived from an EMBL/GenBank/DDBJ whole genome shotgun (WGS) entry which is preliminary data.</text>
</comment>
<dbReference type="SUPFAM" id="SSF51735">
    <property type="entry name" value="NAD(P)-binding Rossmann-fold domains"/>
    <property type="match status" value="1"/>
</dbReference>
<dbReference type="InterPro" id="IPR036291">
    <property type="entry name" value="NAD(P)-bd_dom_sf"/>
</dbReference>
<dbReference type="Gene3D" id="3.40.50.720">
    <property type="entry name" value="NAD(P)-binding Rossmann-like Domain"/>
    <property type="match status" value="1"/>
</dbReference>
<dbReference type="PANTHER" id="PTHR24322">
    <property type="entry name" value="PKSB"/>
    <property type="match status" value="1"/>
</dbReference>
<evidence type="ECO:0000256" key="3">
    <source>
        <dbReference type="RuleBase" id="RU000363"/>
    </source>
</evidence>
<name>A0A1X0IZI3_MYCRH</name>